<dbReference type="SUPFAM" id="SSF57903">
    <property type="entry name" value="FYVE/PHD zinc finger"/>
    <property type="match status" value="1"/>
</dbReference>
<keyword evidence="4 8" id="KW-0863">Zinc-finger</keyword>
<evidence type="ECO:0000256" key="3">
    <source>
        <dbReference type="ARBA" id="ARBA00022723"/>
    </source>
</evidence>
<keyword evidence="3" id="KW-0479">Metal-binding</keyword>
<dbReference type="Gene3D" id="3.30.40.10">
    <property type="entry name" value="Zinc/RING finger domain, C3HC4 (zinc finger)"/>
    <property type="match status" value="1"/>
</dbReference>
<dbReference type="Proteomes" id="UP001221898">
    <property type="component" value="Unassembled WGS sequence"/>
</dbReference>
<keyword evidence="5" id="KW-0862">Zinc</keyword>
<accession>A0AAD7RWF4</accession>
<dbReference type="InterPro" id="IPR013083">
    <property type="entry name" value="Znf_RING/FYVE/PHD"/>
</dbReference>
<feature type="region of interest" description="Disordered" evidence="9">
    <location>
        <begin position="167"/>
        <end position="187"/>
    </location>
</feature>
<evidence type="ECO:0000256" key="8">
    <source>
        <dbReference type="PROSITE-ProRule" id="PRU00146"/>
    </source>
</evidence>
<evidence type="ECO:0000256" key="1">
    <source>
        <dbReference type="ARBA" id="ARBA00004123"/>
    </source>
</evidence>
<dbReference type="CDD" id="cd15635">
    <property type="entry name" value="PHD_PYGO1"/>
    <property type="match status" value="1"/>
</dbReference>
<organism evidence="11 12">
    <name type="scientific">Aldrovandia affinis</name>
    <dbReference type="NCBI Taxonomy" id="143900"/>
    <lineage>
        <taxon>Eukaryota</taxon>
        <taxon>Metazoa</taxon>
        <taxon>Chordata</taxon>
        <taxon>Craniata</taxon>
        <taxon>Vertebrata</taxon>
        <taxon>Euteleostomi</taxon>
        <taxon>Actinopterygii</taxon>
        <taxon>Neopterygii</taxon>
        <taxon>Teleostei</taxon>
        <taxon>Notacanthiformes</taxon>
        <taxon>Halosauridae</taxon>
        <taxon>Aldrovandia</taxon>
    </lineage>
</organism>
<gene>
    <name evidence="11" type="ORF">AAFF_G00087700</name>
</gene>
<keyword evidence="2" id="KW-0879">Wnt signaling pathway</keyword>
<evidence type="ECO:0000313" key="12">
    <source>
        <dbReference type="Proteomes" id="UP001221898"/>
    </source>
</evidence>
<feature type="region of interest" description="Disordered" evidence="9">
    <location>
        <begin position="1"/>
        <end position="78"/>
    </location>
</feature>
<comment type="subcellular location">
    <subcellularLocation>
        <location evidence="1">Nucleus</location>
    </subcellularLocation>
</comment>
<sequence>MSAEQEKDTLSLKRTRGGDGSLDGLGGPGVLLASPDKKKRKSNPQPSSFPPLSEFAPPPNPGAEHLVAANPFDDSYNAPSLKPLPSGNPYYTGPSHYPGLGGYGPQRMSQMGVGFCRPPGFAYGHHDNPCYGNQPVFNNSSMALPPNQPFRPGPGDGFVQMGPHNMSQSSPPDMGPGFGPEGNAPPPPRPCMDLSPGFMQQQNHLVTMSKQGLLGELSGVKSVRQNVSSSPQKQAEEAAACQDALGLENAKQKSRGAPIMGQDGGHANALDKLNGIIHPGEDSLKGSPQPCASMELSALEGRRRRRRSSSSGAAGGAGGGGGGGVGSNKGAPHPNRPGHHSSSMEPMYPCGICLSEVNDDQEAILCEASCQKWFHRICTGMTETAYNLLTAEASAVWGCDTCMEEKGAPLTRTRELAAQPAVNREG</sequence>
<dbReference type="Pfam" id="PF00628">
    <property type="entry name" value="PHD"/>
    <property type="match status" value="1"/>
</dbReference>
<evidence type="ECO:0000256" key="6">
    <source>
        <dbReference type="ARBA" id="ARBA00023242"/>
    </source>
</evidence>
<evidence type="ECO:0000256" key="2">
    <source>
        <dbReference type="ARBA" id="ARBA00022687"/>
    </source>
</evidence>
<comment type="caution">
    <text evidence="11">The sequence shown here is derived from an EMBL/GenBank/DDBJ whole genome shotgun (WGS) entry which is preliminary data.</text>
</comment>
<keyword evidence="6" id="KW-0539">Nucleus</keyword>
<dbReference type="GO" id="GO:0005634">
    <property type="term" value="C:nucleus"/>
    <property type="evidence" value="ECO:0007669"/>
    <property type="project" value="UniProtKB-SubCell"/>
</dbReference>
<dbReference type="AlphaFoldDB" id="A0AAD7RWF4"/>
<dbReference type="SMART" id="SM00249">
    <property type="entry name" value="PHD"/>
    <property type="match status" value="1"/>
</dbReference>
<dbReference type="InterPro" id="IPR052475">
    <property type="entry name" value="Wnt_Signal_Transd_Protein"/>
</dbReference>
<dbReference type="PROSITE" id="PS50016">
    <property type="entry name" value="ZF_PHD_2"/>
    <property type="match status" value="1"/>
</dbReference>
<dbReference type="PROSITE" id="PS01359">
    <property type="entry name" value="ZF_PHD_1"/>
    <property type="match status" value="1"/>
</dbReference>
<evidence type="ECO:0000259" key="10">
    <source>
        <dbReference type="PROSITE" id="PS50016"/>
    </source>
</evidence>
<dbReference type="InterPro" id="IPR011011">
    <property type="entry name" value="Znf_FYVE_PHD"/>
</dbReference>
<feature type="domain" description="PHD-type" evidence="10">
    <location>
        <begin position="347"/>
        <end position="405"/>
    </location>
</feature>
<dbReference type="GO" id="GO:0008270">
    <property type="term" value="F:zinc ion binding"/>
    <property type="evidence" value="ECO:0007669"/>
    <property type="project" value="UniProtKB-KW"/>
</dbReference>
<feature type="compositionally biased region" description="Gly residues" evidence="9">
    <location>
        <begin position="18"/>
        <end position="29"/>
    </location>
</feature>
<name>A0AAD7RWF4_9TELE</name>
<dbReference type="InterPro" id="IPR001965">
    <property type="entry name" value="Znf_PHD"/>
</dbReference>
<reference evidence="11" key="1">
    <citation type="journal article" date="2023" name="Science">
        <title>Genome structures resolve the early diversification of teleost fishes.</title>
        <authorList>
            <person name="Parey E."/>
            <person name="Louis A."/>
            <person name="Montfort J."/>
            <person name="Bouchez O."/>
            <person name="Roques C."/>
            <person name="Iampietro C."/>
            <person name="Lluch J."/>
            <person name="Castinel A."/>
            <person name="Donnadieu C."/>
            <person name="Desvignes T."/>
            <person name="Floi Bucao C."/>
            <person name="Jouanno E."/>
            <person name="Wen M."/>
            <person name="Mejri S."/>
            <person name="Dirks R."/>
            <person name="Jansen H."/>
            <person name="Henkel C."/>
            <person name="Chen W.J."/>
            <person name="Zahm M."/>
            <person name="Cabau C."/>
            <person name="Klopp C."/>
            <person name="Thompson A.W."/>
            <person name="Robinson-Rechavi M."/>
            <person name="Braasch I."/>
            <person name="Lecointre G."/>
            <person name="Bobe J."/>
            <person name="Postlethwait J.H."/>
            <person name="Berthelot C."/>
            <person name="Roest Crollius H."/>
            <person name="Guiguen Y."/>
        </authorList>
    </citation>
    <scope>NUCLEOTIDE SEQUENCE</scope>
    <source>
        <strain evidence="11">NC1722</strain>
    </source>
</reference>
<dbReference type="GO" id="GO:0016055">
    <property type="term" value="P:Wnt signaling pathway"/>
    <property type="evidence" value="ECO:0007669"/>
    <property type="project" value="UniProtKB-KW"/>
</dbReference>
<proteinExistence type="predicted"/>
<comment type="function">
    <text evidence="7">Involved in signal transduction through the Wnt pathway.</text>
</comment>
<feature type="region of interest" description="Disordered" evidence="9">
    <location>
        <begin position="250"/>
        <end position="343"/>
    </location>
</feature>
<dbReference type="PANTHER" id="PTHR23194:SF3">
    <property type="entry name" value="PYGOPUS HOMOLOG 1"/>
    <property type="match status" value="1"/>
</dbReference>
<evidence type="ECO:0000313" key="11">
    <source>
        <dbReference type="EMBL" id="KAJ8391629.1"/>
    </source>
</evidence>
<dbReference type="InterPro" id="IPR019786">
    <property type="entry name" value="Zinc_finger_PHD-type_CS"/>
</dbReference>
<evidence type="ECO:0000256" key="5">
    <source>
        <dbReference type="ARBA" id="ARBA00022833"/>
    </source>
</evidence>
<dbReference type="PANTHER" id="PTHR23194">
    <property type="entry name" value="PYGOPUS"/>
    <property type="match status" value="1"/>
</dbReference>
<dbReference type="FunFam" id="3.30.40.10:FF:000107">
    <property type="entry name" value="pygopus homolog 1"/>
    <property type="match status" value="1"/>
</dbReference>
<feature type="compositionally biased region" description="Gly residues" evidence="9">
    <location>
        <begin position="313"/>
        <end position="327"/>
    </location>
</feature>
<dbReference type="EMBL" id="JAINUG010000155">
    <property type="protein sequence ID" value="KAJ8391629.1"/>
    <property type="molecule type" value="Genomic_DNA"/>
</dbReference>
<feature type="compositionally biased region" description="Basic and acidic residues" evidence="9">
    <location>
        <begin position="1"/>
        <end position="11"/>
    </location>
</feature>
<protein>
    <recommendedName>
        <fullName evidence="10">PHD-type domain-containing protein</fullName>
    </recommendedName>
</protein>
<evidence type="ECO:0000256" key="4">
    <source>
        <dbReference type="ARBA" id="ARBA00022771"/>
    </source>
</evidence>
<keyword evidence="12" id="KW-1185">Reference proteome</keyword>
<evidence type="ECO:0000256" key="7">
    <source>
        <dbReference type="ARBA" id="ARBA00037400"/>
    </source>
</evidence>
<dbReference type="InterPro" id="IPR019787">
    <property type="entry name" value="Znf_PHD-finger"/>
</dbReference>
<evidence type="ECO:0000256" key="9">
    <source>
        <dbReference type="SAM" id="MobiDB-lite"/>
    </source>
</evidence>